<feature type="region of interest" description="Disordered" evidence="1">
    <location>
        <begin position="291"/>
        <end position="311"/>
    </location>
</feature>
<gene>
    <name evidence="2" type="ORF">UFOVP682_53</name>
</gene>
<accession>A0A6J5NGJ3</accession>
<dbReference type="EMBL" id="LR796661">
    <property type="protein sequence ID" value="CAB4157842.1"/>
    <property type="molecule type" value="Genomic_DNA"/>
</dbReference>
<feature type="region of interest" description="Disordered" evidence="1">
    <location>
        <begin position="463"/>
        <end position="485"/>
    </location>
</feature>
<feature type="compositionally biased region" description="Basic and acidic residues" evidence="1">
    <location>
        <begin position="298"/>
        <end position="307"/>
    </location>
</feature>
<evidence type="ECO:0000313" key="2">
    <source>
        <dbReference type="EMBL" id="CAB4157842.1"/>
    </source>
</evidence>
<reference evidence="2" key="1">
    <citation type="submission" date="2020-04" db="EMBL/GenBank/DDBJ databases">
        <authorList>
            <person name="Chiriac C."/>
            <person name="Salcher M."/>
            <person name="Ghai R."/>
            <person name="Kavagutti S V."/>
        </authorList>
    </citation>
    <scope>NUCLEOTIDE SEQUENCE</scope>
</reference>
<evidence type="ECO:0000256" key="1">
    <source>
        <dbReference type="SAM" id="MobiDB-lite"/>
    </source>
</evidence>
<sequence length="485" mass="53928">MATSDILGLFDTPEQYQARQAEQEQARALQFASMTPLQAANYNVFLGSQQLGRGFGSLLGAQDPQLRMISQRQQLMQSVNPADPQSLLQAAQRAADMGDQQLALTLADYGNKQMSEIAQAQQRMAAANKERLQSVPSRILESRELGVLTTSLNALKATPPSPERDRQIMMLETQIAALDRPEKVTPDMSNAMALADLASADRNSAEWKTTYQTQLTRLTTKPENVKRSEFAQALVESGLEEGSPEFKEKMAAYATKKLADKEEKDISFGADREAISSEMFEGKRFKDLTSTQKAQVNKRKDEEDNRRAATGASKFVMPGQEKPVDVPKFRIDLNTAVKPFGEIIDAGDVGIRLMNDAISTNNPSSFESARTNLARMIDPGRLTNADIERAGGDPAILTQAKNFISRVFTSTPSKETMENMVKTMKLIRKAAQNRYDRELKTQRKIAKMANISDEQIDTLFEDIRRPEQRPAPSNNRAVDFNALPK</sequence>
<proteinExistence type="predicted"/>
<protein>
    <submittedName>
        <fullName evidence="2">Uncharacterized protein</fullName>
    </submittedName>
</protein>
<name>A0A6J5NGJ3_9CAUD</name>
<organism evidence="2">
    <name type="scientific">uncultured Caudovirales phage</name>
    <dbReference type="NCBI Taxonomy" id="2100421"/>
    <lineage>
        <taxon>Viruses</taxon>
        <taxon>Duplodnaviria</taxon>
        <taxon>Heunggongvirae</taxon>
        <taxon>Uroviricota</taxon>
        <taxon>Caudoviricetes</taxon>
        <taxon>Peduoviridae</taxon>
        <taxon>Maltschvirus</taxon>
        <taxon>Maltschvirus maltsch</taxon>
    </lineage>
</organism>